<comment type="cofactor">
    <cofactor evidence="11">
        <name>Mg(2+)</name>
        <dbReference type="ChEBI" id="CHEBI:18420"/>
    </cofactor>
</comment>
<evidence type="ECO:0000256" key="9">
    <source>
        <dbReference type="ARBA" id="ARBA00022842"/>
    </source>
</evidence>
<comment type="caution">
    <text evidence="13">The sequence shown here is derived from an EMBL/GenBank/DDBJ whole genome shotgun (WGS) entry which is preliminary data.</text>
</comment>
<comment type="catalytic activity">
    <reaction evidence="11">
        <text>L-seryl-[protein] + ATP = O-phospho-L-seryl-[protein] + ADP + H(+)</text>
        <dbReference type="Rhea" id="RHEA:17989"/>
        <dbReference type="Rhea" id="RHEA-COMP:9863"/>
        <dbReference type="Rhea" id="RHEA-COMP:11604"/>
        <dbReference type="ChEBI" id="CHEBI:15378"/>
        <dbReference type="ChEBI" id="CHEBI:29999"/>
        <dbReference type="ChEBI" id="CHEBI:30616"/>
        <dbReference type="ChEBI" id="CHEBI:83421"/>
        <dbReference type="ChEBI" id="CHEBI:456216"/>
        <dbReference type="EC" id="2.7.11.1"/>
    </reaction>
</comment>
<evidence type="ECO:0000256" key="7">
    <source>
        <dbReference type="ARBA" id="ARBA00022777"/>
    </source>
</evidence>
<comment type="similarity">
    <text evidence="11">Belongs to the SrkA/RdoA protein kinase family.</text>
</comment>
<comment type="catalytic activity">
    <reaction evidence="11">
        <text>L-threonyl-[protein] + ATP = O-phospho-L-threonyl-[protein] + ADP + H(+)</text>
        <dbReference type="Rhea" id="RHEA:46608"/>
        <dbReference type="Rhea" id="RHEA-COMP:11060"/>
        <dbReference type="Rhea" id="RHEA-COMP:11605"/>
        <dbReference type="ChEBI" id="CHEBI:15378"/>
        <dbReference type="ChEBI" id="CHEBI:30013"/>
        <dbReference type="ChEBI" id="CHEBI:30616"/>
        <dbReference type="ChEBI" id="CHEBI:61977"/>
        <dbReference type="ChEBI" id="CHEBI:456216"/>
        <dbReference type="EC" id="2.7.11.1"/>
    </reaction>
</comment>
<protein>
    <recommendedName>
        <fullName evidence="11">Stress response kinase A</fullName>
        <ecNumber evidence="11">2.7.11.1</ecNumber>
    </recommendedName>
    <alternativeName>
        <fullName evidence="11">Serine/threonine-protein kinase SrkA</fullName>
    </alternativeName>
</protein>
<evidence type="ECO:0000313" key="14">
    <source>
        <dbReference type="Proteomes" id="UP000466130"/>
    </source>
</evidence>
<organism evidence="13 14">
    <name type="scientific">Vreelandella piezotolerans</name>
    <dbReference type="NCBI Taxonomy" id="2609667"/>
    <lineage>
        <taxon>Bacteria</taxon>
        <taxon>Pseudomonadati</taxon>
        <taxon>Pseudomonadota</taxon>
        <taxon>Gammaproteobacteria</taxon>
        <taxon>Oceanospirillales</taxon>
        <taxon>Halomonadaceae</taxon>
        <taxon>Vreelandella</taxon>
    </lineage>
</organism>
<feature type="binding site" evidence="11">
    <location>
        <position position="216"/>
    </location>
    <ligand>
        <name>Mg(2+)</name>
        <dbReference type="ChEBI" id="CHEBI:18420"/>
    </ligand>
</feature>
<keyword evidence="2 11" id="KW-0723">Serine/threonine-protein kinase</keyword>
<dbReference type="InterPro" id="IPR002575">
    <property type="entry name" value="Aminoglycoside_PTrfase"/>
</dbReference>
<sequence length="324" mass="37263">MSHPFSALSPDLVMSAIESIGIWPSGEPFALNSYENRVLMFRDDTGARWVVKFYRPGRWSNEAIEEEHAFLTELTQAGVPVVAPWRDAHCRSLHTFGPFRFALFSQCSGQAPELDNPDHLFALGEVLGRLHEVAAQAPFQHRDTLRLAEGVSDAERRVLASPWLNDHQARAYQRVVNKIRQHLESVALSAECMIRAHGDCHLGNVLGRDGDFHLVDFDDCLMAPAIQDVWMLLPMEEPQQWRTQLSEIVEGYEETRPFPHEQMSLIEPLRAYRLTRHAAWLVSRWEDPAFPRAFPWLAEAGYWDQHIRQLEQQLLQLETPLWLA</sequence>
<dbReference type="Proteomes" id="UP000466130">
    <property type="component" value="Unassembled WGS sequence"/>
</dbReference>
<gene>
    <name evidence="11" type="primary">srkA</name>
    <name evidence="13" type="ORF">F1978_10885</name>
</gene>
<evidence type="ECO:0000256" key="3">
    <source>
        <dbReference type="ARBA" id="ARBA00022553"/>
    </source>
</evidence>
<evidence type="ECO:0000256" key="11">
    <source>
        <dbReference type="HAMAP-Rule" id="MF_01497"/>
    </source>
</evidence>
<feature type="site" description="ATP" evidence="11">
    <location>
        <position position="33"/>
    </location>
</feature>
<keyword evidence="1 11" id="KW-0963">Cytoplasm</keyword>
<keyword evidence="4 11" id="KW-0808">Transferase</keyword>
<keyword evidence="6 11" id="KW-0547">Nucleotide-binding</keyword>
<feature type="binding site" evidence="11">
    <location>
        <position position="204"/>
    </location>
    <ligand>
        <name>Mg(2+)</name>
        <dbReference type="ChEBI" id="CHEBI:18420"/>
    </ligand>
</feature>
<dbReference type="HAMAP" id="MF_01497">
    <property type="entry name" value="SrkA_kinase"/>
    <property type="match status" value="1"/>
</dbReference>
<evidence type="ECO:0000259" key="12">
    <source>
        <dbReference type="Pfam" id="PF01636"/>
    </source>
</evidence>
<dbReference type="GO" id="GO:0004674">
    <property type="term" value="F:protein serine/threonine kinase activity"/>
    <property type="evidence" value="ECO:0007669"/>
    <property type="project" value="UniProtKB-KW"/>
</dbReference>
<comment type="function">
    <text evidence="11">A protein kinase that phosphorylates Ser and Thr residues. Probably acts to suppress the effects of stress linked to accumulation of reactive oxygen species. Probably involved in the extracytoplasmic stress response.</text>
</comment>
<evidence type="ECO:0000256" key="4">
    <source>
        <dbReference type="ARBA" id="ARBA00022679"/>
    </source>
</evidence>
<evidence type="ECO:0000256" key="8">
    <source>
        <dbReference type="ARBA" id="ARBA00022840"/>
    </source>
</evidence>
<comment type="subunit">
    <text evidence="11">Monomer.</text>
</comment>
<dbReference type="EC" id="2.7.11.1" evidence="11"/>
<keyword evidence="7 11" id="KW-0418">Kinase</keyword>
<evidence type="ECO:0000256" key="1">
    <source>
        <dbReference type="ARBA" id="ARBA00022490"/>
    </source>
</evidence>
<feature type="active site" evidence="11">
    <location>
        <position position="216"/>
    </location>
</feature>
<feature type="domain" description="Aminoglycoside phosphotransferase" evidence="12">
    <location>
        <begin position="33"/>
        <end position="256"/>
    </location>
</feature>
<feature type="active site" description="Proton acceptor" evidence="11">
    <location>
        <position position="199"/>
    </location>
</feature>
<dbReference type="PANTHER" id="PTHR39573">
    <property type="entry name" value="STRESS RESPONSE KINASE A"/>
    <property type="match status" value="1"/>
</dbReference>
<dbReference type="RefSeq" id="WP_153843381.1">
    <property type="nucleotide sequence ID" value="NZ_CP048602.1"/>
</dbReference>
<keyword evidence="10 11" id="KW-0346">Stress response</keyword>
<dbReference type="SUPFAM" id="SSF56112">
    <property type="entry name" value="Protein kinase-like (PK-like)"/>
    <property type="match status" value="1"/>
</dbReference>
<dbReference type="EMBL" id="VWRT01000009">
    <property type="protein sequence ID" value="KAE8438221.1"/>
    <property type="molecule type" value="Genomic_DNA"/>
</dbReference>
<dbReference type="Gene3D" id="1.20.1270.170">
    <property type="match status" value="1"/>
</dbReference>
<evidence type="ECO:0000256" key="10">
    <source>
        <dbReference type="ARBA" id="ARBA00023016"/>
    </source>
</evidence>
<dbReference type="InterPro" id="IPR011009">
    <property type="entry name" value="Kinase-like_dom_sf"/>
</dbReference>
<evidence type="ECO:0000256" key="2">
    <source>
        <dbReference type="ARBA" id="ARBA00022527"/>
    </source>
</evidence>
<evidence type="ECO:0000256" key="6">
    <source>
        <dbReference type="ARBA" id="ARBA00022741"/>
    </source>
</evidence>
<dbReference type="PANTHER" id="PTHR39573:SF1">
    <property type="entry name" value="STRESS RESPONSE KINASE A"/>
    <property type="match status" value="1"/>
</dbReference>
<keyword evidence="9 11" id="KW-0460">Magnesium</keyword>
<evidence type="ECO:0000256" key="5">
    <source>
        <dbReference type="ARBA" id="ARBA00022723"/>
    </source>
</evidence>
<keyword evidence="5 11" id="KW-0479">Metal-binding</keyword>
<keyword evidence="14" id="KW-1185">Reference proteome</keyword>
<evidence type="ECO:0000313" key="13">
    <source>
        <dbReference type="EMBL" id="KAE8438221.1"/>
    </source>
</evidence>
<proteinExistence type="inferred from homology"/>
<dbReference type="InterPro" id="IPR032882">
    <property type="entry name" value="SrkA/RdoA"/>
</dbReference>
<dbReference type="Gene3D" id="3.30.200.70">
    <property type="match status" value="1"/>
</dbReference>
<dbReference type="NCBIfam" id="NF008738">
    <property type="entry name" value="PRK11768.1"/>
    <property type="match status" value="1"/>
</dbReference>
<dbReference type="Pfam" id="PF01636">
    <property type="entry name" value="APH"/>
    <property type="match status" value="1"/>
</dbReference>
<reference evidence="13 14" key="1">
    <citation type="submission" date="2019-09" db="EMBL/GenBank/DDBJ databases">
        <title>The Halomonas whole genome shotgun (WGS).</title>
        <authorList>
            <person name="Xie Z."/>
        </authorList>
    </citation>
    <scope>NUCLEOTIDE SEQUENCE [LARGE SCALE GENOMIC DNA]</scope>
    <source>
        <strain evidence="13 14">NBT06E8</strain>
    </source>
</reference>
<comment type="subcellular location">
    <subcellularLocation>
        <location evidence="11">Cytoplasm</location>
    </subcellularLocation>
</comment>
<dbReference type="Gene3D" id="1.10.510.10">
    <property type="entry name" value="Transferase(Phosphotransferase) domain 1"/>
    <property type="match status" value="1"/>
</dbReference>
<name>A0ABQ6X878_9GAMM</name>
<keyword evidence="8 11" id="KW-0067">ATP-binding</keyword>
<keyword evidence="3 11" id="KW-0597">Phosphoprotein</keyword>
<accession>A0ABQ6X878</accession>